<keyword evidence="1" id="KW-0444">Lipid biosynthesis</keyword>
<proteinExistence type="inferred from homology"/>
<dbReference type="HAMAP" id="MF_00101">
    <property type="entry name" value="AcpS"/>
    <property type="match status" value="1"/>
</dbReference>
<sequence>MIRGIGIDIVHVDRIRHWSSVPGLIERFFHPDEIEAVSLRGASRDLSLAARFAAKEAFGKACGTGLRNMKLKDIYVKNERNGRPVIILAGTAKQRFSELGGGILHCSLTHEGDNAVAIVIIEDERIS</sequence>
<dbReference type="SUPFAM" id="SSF56214">
    <property type="entry name" value="4'-phosphopantetheinyl transferase"/>
    <property type="match status" value="1"/>
</dbReference>
<evidence type="ECO:0000256" key="6">
    <source>
        <dbReference type="ARBA" id="ARBA00023098"/>
    </source>
</evidence>
<organism evidence="9">
    <name type="scientific">bioreactor metagenome</name>
    <dbReference type="NCBI Taxonomy" id="1076179"/>
    <lineage>
        <taxon>unclassified sequences</taxon>
        <taxon>metagenomes</taxon>
        <taxon>ecological metagenomes</taxon>
    </lineage>
</organism>
<dbReference type="InterPro" id="IPR002582">
    <property type="entry name" value="ACPS"/>
</dbReference>
<feature type="domain" description="4'-phosphopantetheinyl transferase" evidence="8">
    <location>
        <begin position="4"/>
        <end position="99"/>
    </location>
</feature>
<dbReference type="AlphaFoldDB" id="A0A644SYT8"/>
<dbReference type="Gene3D" id="3.90.470.20">
    <property type="entry name" value="4'-phosphopantetheinyl transferase domain"/>
    <property type="match status" value="1"/>
</dbReference>
<dbReference type="GO" id="GO:0006633">
    <property type="term" value="P:fatty acid biosynthetic process"/>
    <property type="evidence" value="ECO:0007669"/>
    <property type="project" value="UniProtKB-KW"/>
</dbReference>
<dbReference type="Pfam" id="PF01648">
    <property type="entry name" value="ACPS"/>
    <property type="match status" value="1"/>
</dbReference>
<evidence type="ECO:0000256" key="1">
    <source>
        <dbReference type="ARBA" id="ARBA00022516"/>
    </source>
</evidence>
<keyword evidence="7" id="KW-0275">Fatty acid biosynthesis</keyword>
<evidence type="ECO:0000256" key="5">
    <source>
        <dbReference type="ARBA" id="ARBA00022842"/>
    </source>
</evidence>
<evidence type="ECO:0000256" key="3">
    <source>
        <dbReference type="ARBA" id="ARBA00022723"/>
    </source>
</evidence>
<dbReference type="InterPro" id="IPR004568">
    <property type="entry name" value="Ppantetheine-prot_Trfase_dom"/>
</dbReference>
<dbReference type="InterPro" id="IPR037143">
    <property type="entry name" value="4-PPantetheinyl_Trfase_dom_sf"/>
</dbReference>
<dbReference type="NCBIfam" id="TIGR00556">
    <property type="entry name" value="pantethn_trn"/>
    <property type="match status" value="1"/>
</dbReference>
<dbReference type="GO" id="GO:0000287">
    <property type="term" value="F:magnesium ion binding"/>
    <property type="evidence" value="ECO:0007669"/>
    <property type="project" value="InterPro"/>
</dbReference>
<accession>A0A644SYT8</accession>
<evidence type="ECO:0000256" key="7">
    <source>
        <dbReference type="ARBA" id="ARBA00023160"/>
    </source>
</evidence>
<dbReference type="NCBIfam" id="TIGR00516">
    <property type="entry name" value="acpS"/>
    <property type="match status" value="1"/>
</dbReference>
<keyword evidence="4" id="KW-0276">Fatty acid metabolism</keyword>
<dbReference type="NCBIfam" id="NF000832">
    <property type="entry name" value="PRK00070.3-2"/>
    <property type="match status" value="1"/>
</dbReference>
<gene>
    <name evidence="9" type="primary">acpS_2</name>
    <name evidence="9" type="ORF">SDC9_04354</name>
</gene>
<comment type="caution">
    <text evidence="9">The sequence shown here is derived from an EMBL/GenBank/DDBJ whole genome shotgun (WGS) entry which is preliminary data.</text>
</comment>
<reference evidence="9" key="1">
    <citation type="submission" date="2019-08" db="EMBL/GenBank/DDBJ databases">
        <authorList>
            <person name="Kucharzyk K."/>
            <person name="Murdoch R.W."/>
            <person name="Higgins S."/>
            <person name="Loffler F."/>
        </authorList>
    </citation>
    <scope>NUCLEOTIDE SEQUENCE</scope>
</reference>
<evidence type="ECO:0000259" key="8">
    <source>
        <dbReference type="Pfam" id="PF01648"/>
    </source>
</evidence>
<keyword evidence="6" id="KW-0443">Lipid metabolism</keyword>
<evidence type="ECO:0000313" key="9">
    <source>
        <dbReference type="EMBL" id="MPL58811.1"/>
    </source>
</evidence>
<keyword evidence="2 9" id="KW-0808">Transferase</keyword>
<protein>
    <submittedName>
        <fullName evidence="9">Holo-[acyl-carrier-protein] synthase</fullName>
        <ecNumber evidence="9">2.7.8.7</ecNumber>
    </submittedName>
</protein>
<dbReference type="GO" id="GO:0008897">
    <property type="term" value="F:holo-[acyl-carrier-protein] synthase activity"/>
    <property type="evidence" value="ECO:0007669"/>
    <property type="project" value="UniProtKB-EC"/>
</dbReference>
<dbReference type="InterPro" id="IPR008278">
    <property type="entry name" value="4-PPantetheinyl_Trfase_dom"/>
</dbReference>
<keyword evidence="5" id="KW-0460">Magnesium</keyword>
<name>A0A644SYT8_9ZZZZ</name>
<keyword evidence="3" id="KW-0479">Metal-binding</keyword>
<dbReference type="EMBL" id="VSSQ01000008">
    <property type="protein sequence ID" value="MPL58811.1"/>
    <property type="molecule type" value="Genomic_DNA"/>
</dbReference>
<dbReference type="EC" id="2.7.8.7" evidence="9"/>
<evidence type="ECO:0000256" key="2">
    <source>
        <dbReference type="ARBA" id="ARBA00022679"/>
    </source>
</evidence>
<evidence type="ECO:0000256" key="4">
    <source>
        <dbReference type="ARBA" id="ARBA00022832"/>
    </source>
</evidence>